<reference evidence="5 6" key="1">
    <citation type="journal article" date="2016" name="Nat. Commun.">
        <title>Extremotolerant tardigrade genome and improved radiotolerance of human cultured cells by tardigrade-unique protein.</title>
        <authorList>
            <person name="Hashimoto T."/>
            <person name="Horikawa D.D."/>
            <person name="Saito Y."/>
            <person name="Kuwahara H."/>
            <person name="Kozuka-Hata H."/>
            <person name="Shin-I T."/>
            <person name="Minakuchi Y."/>
            <person name="Ohishi K."/>
            <person name="Motoyama A."/>
            <person name="Aizu T."/>
            <person name="Enomoto A."/>
            <person name="Kondo K."/>
            <person name="Tanaka S."/>
            <person name="Hara Y."/>
            <person name="Koshikawa S."/>
            <person name="Sagara H."/>
            <person name="Miura T."/>
            <person name="Yokobori S."/>
            <person name="Miyagawa K."/>
            <person name="Suzuki Y."/>
            <person name="Kubo T."/>
            <person name="Oyama M."/>
            <person name="Kohara Y."/>
            <person name="Fujiyama A."/>
            <person name="Arakawa K."/>
            <person name="Katayama T."/>
            <person name="Toyoda A."/>
            <person name="Kunieda T."/>
        </authorList>
    </citation>
    <scope>NUCLEOTIDE SEQUENCE [LARGE SCALE GENOMIC DNA]</scope>
    <source>
        <strain evidence="5 6">YOKOZUNA-1</strain>
    </source>
</reference>
<dbReference type="Pfam" id="PF21032">
    <property type="entry name" value="PROPPIN"/>
    <property type="match status" value="1"/>
</dbReference>
<dbReference type="STRING" id="947166.A0A1D1W2M7"/>
<dbReference type="InterPro" id="IPR001680">
    <property type="entry name" value="WD40_rpt"/>
</dbReference>
<proteinExistence type="inferred from homology"/>
<gene>
    <name evidence="5" type="primary">RvY_17579-1</name>
    <name evidence="5" type="synonym">RvY_17579.1</name>
    <name evidence="5" type="ORF">RvY_17579</name>
</gene>
<dbReference type="SUPFAM" id="SSF50978">
    <property type="entry name" value="WD40 repeat-like"/>
    <property type="match status" value="1"/>
</dbReference>
<protein>
    <recommendedName>
        <fullName evidence="7">WD repeat domain phosphoinositide-interacting protein 2</fullName>
    </recommendedName>
</protein>
<dbReference type="Gene3D" id="2.130.10.10">
    <property type="entry name" value="YVTN repeat-like/Quinoprotein amine dehydrogenase"/>
    <property type="match status" value="1"/>
</dbReference>
<evidence type="ECO:0000256" key="2">
    <source>
        <dbReference type="ARBA" id="ARBA00022737"/>
    </source>
</evidence>
<name>A0A1D1W2M7_RAMVA</name>
<dbReference type="AlphaFoldDB" id="A0A1D1W2M7"/>
<evidence type="ECO:0000256" key="3">
    <source>
        <dbReference type="ARBA" id="ARBA00023006"/>
    </source>
</evidence>
<keyword evidence="3" id="KW-0072">Autophagy</keyword>
<dbReference type="InterPro" id="IPR015943">
    <property type="entry name" value="WD40/YVTN_repeat-like_dom_sf"/>
</dbReference>
<dbReference type="SMART" id="SM00320">
    <property type="entry name" value="WD40"/>
    <property type="match status" value="2"/>
</dbReference>
<evidence type="ECO:0000313" key="6">
    <source>
        <dbReference type="Proteomes" id="UP000186922"/>
    </source>
</evidence>
<comment type="similarity">
    <text evidence="4">Belongs to the WD repeat PROPPIN family.</text>
</comment>
<dbReference type="GO" id="GO:0005737">
    <property type="term" value="C:cytoplasm"/>
    <property type="evidence" value="ECO:0007669"/>
    <property type="project" value="UniProtKB-ARBA"/>
</dbReference>
<evidence type="ECO:0008006" key="7">
    <source>
        <dbReference type="Google" id="ProtNLM"/>
    </source>
</evidence>
<dbReference type="InterPro" id="IPR036322">
    <property type="entry name" value="WD40_repeat_dom_sf"/>
</dbReference>
<organism evidence="5 6">
    <name type="scientific">Ramazzottius varieornatus</name>
    <name type="common">Water bear</name>
    <name type="synonym">Tardigrade</name>
    <dbReference type="NCBI Taxonomy" id="947166"/>
    <lineage>
        <taxon>Eukaryota</taxon>
        <taxon>Metazoa</taxon>
        <taxon>Ecdysozoa</taxon>
        <taxon>Tardigrada</taxon>
        <taxon>Eutardigrada</taxon>
        <taxon>Parachela</taxon>
        <taxon>Hypsibioidea</taxon>
        <taxon>Ramazzottiidae</taxon>
        <taxon>Ramazzottius</taxon>
    </lineage>
</organism>
<comment type="caution">
    <text evidence="5">The sequence shown here is derived from an EMBL/GenBank/DDBJ whole genome shotgun (WGS) entry which is preliminary data.</text>
</comment>
<accession>A0A1D1W2M7</accession>
<sequence length="229" mass="25375">MDIVHTITDVKHNPKHVFATATASKSYLCFPCESEKGTLALYDLDTFKEKLQIPAHNTAIGCLSLNEQATRVATSSVKGTVIRVFDTTSGDKIHELRRGLRVAALYSVSLTANGEYLCCTGDSETVHVFKVLTTEQRRKALEEQGWVSSVGSLAVQATGLFSSQAERFMQEERSVCTFPNPYHGLKTFCNIGVVPAKQDCLRLHLCGVNGFLNTFLLEKKENEWACELH</sequence>
<dbReference type="PANTHER" id="PTHR11227">
    <property type="entry name" value="WD-REPEAT PROTEIN INTERACTING WITH PHOSPHOINOSIDES WIPI -RELATED"/>
    <property type="match status" value="1"/>
</dbReference>
<keyword evidence="6" id="KW-1185">Reference proteome</keyword>
<keyword evidence="1" id="KW-0853">WD repeat</keyword>
<dbReference type="InterPro" id="IPR048720">
    <property type="entry name" value="PROPPIN"/>
</dbReference>
<keyword evidence="2" id="KW-0677">Repeat</keyword>
<dbReference type="OrthoDB" id="1667587at2759"/>
<dbReference type="Proteomes" id="UP000186922">
    <property type="component" value="Unassembled WGS sequence"/>
</dbReference>
<evidence type="ECO:0000256" key="1">
    <source>
        <dbReference type="ARBA" id="ARBA00022574"/>
    </source>
</evidence>
<evidence type="ECO:0000256" key="4">
    <source>
        <dbReference type="ARBA" id="ARBA00025740"/>
    </source>
</evidence>
<dbReference type="GO" id="GO:0006914">
    <property type="term" value="P:autophagy"/>
    <property type="evidence" value="ECO:0007669"/>
    <property type="project" value="UniProtKB-KW"/>
</dbReference>
<evidence type="ECO:0000313" key="5">
    <source>
        <dbReference type="EMBL" id="GAV07777.1"/>
    </source>
</evidence>
<dbReference type="EMBL" id="BDGG01000016">
    <property type="protein sequence ID" value="GAV07777.1"/>
    <property type="molecule type" value="Genomic_DNA"/>
</dbReference>